<evidence type="ECO:0000313" key="1">
    <source>
        <dbReference type="EMBL" id="MCH91950.1"/>
    </source>
</evidence>
<proteinExistence type="predicted"/>
<organism evidence="1 2">
    <name type="scientific">Trifolium medium</name>
    <dbReference type="NCBI Taxonomy" id="97028"/>
    <lineage>
        <taxon>Eukaryota</taxon>
        <taxon>Viridiplantae</taxon>
        <taxon>Streptophyta</taxon>
        <taxon>Embryophyta</taxon>
        <taxon>Tracheophyta</taxon>
        <taxon>Spermatophyta</taxon>
        <taxon>Magnoliopsida</taxon>
        <taxon>eudicotyledons</taxon>
        <taxon>Gunneridae</taxon>
        <taxon>Pentapetalae</taxon>
        <taxon>rosids</taxon>
        <taxon>fabids</taxon>
        <taxon>Fabales</taxon>
        <taxon>Fabaceae</taxon>
        <taxon>Papilionoideae</taxon>
        <taxon>50 kb inversion clade</taxon>
        <taxon>NPAAA clade</taxon>
        <taxon>Hologalegina</taxon>
        <taxon>IRL clade</taxon>
        <taxon>Trifolieae</taxon>
        <taxon>Trifolium</taxon>
    </lineage>
</organism>
<accession>A0A392MWP5</accession>
<evidence type="ECO:0000313" key="2">
    <source>
        <dbReference type="Proteomes" id="UP000265520"/>
    </source>
</evidence>
<dbReference type="EMBL" id="LXQA010021528">
    <property type="protein sequence ID" value="MCH91950.1"/>
    <property type="molecule type" value="Genomic_DNA"/>
</dbReference>
<keyword evidence="2" id="KW-1185">Reference proteome</keyword>
<sequence>MVASYLQKQCFAAVLSASKEKAAGCHKALVRLQELGVQRVNIEGD</sequence>
<feature type="non-terminal residue" evidence="1">
    <location>
        <position position="45"/>
    </location>
</feature>
<protein>
    <submittedName>
        <fullName evidence="1">Uncharacterized protein</fullName>
    </submittedName>
</protein>
<dbReference type="AlphaFoldDB" id="A0A392MWP5"/>
<comment type="caution">
    <text evidence="1">The sequence shown here is derived from an EMBL/GenBank/DDBJ whole genome shotgun (WGS) entry which is preliminary data.</text>
</comment>
<reference evidence="1 2" key="1">
    <citation type="journal article" date="2018" name="Front. Plant Sci.">
        <title>Red Clover (Trifolium pratense) and Zigzag Clover (T. medium) - A Picture of Genomic Similarities and Differences.</title>
        <authorList>
            <person name="Dluhosova J."/>
            <person name="Istvanek J."/>
            <person name="Nedelnik J."/>
            <person name="Repkova J."/>
        </authorList>
    </citation>
    <scope>NUCLEOTIDE SEQUENCE [LARGE SCALE GENOMIC DNA]</scope>
    <source>
        <strain evidence="2">cv. 10/8</strain>
        <tissue evidence="1">Leaf</tissue>
    </source>
</reference>
<dbReference type="Proteomes" id="UP000265520">
    <property type="component" value="Unassembled WGS sequence"/>
</dbReference>
<name>A0A392MWP5_9FABA</name>